<dbReference type="SMART" id="SM00079">
    <property type="entry name" value="PBPe"/>
    <property type="match status" value="1"/>
</dbReference>
<gene>
    <name evidence="5" type="ORF">LVJ82_02315</name>
</gene>
<feature type="domain" description="Solute-binding protein family 3/N-terminal" evidence="3">
    <location>
        <begin position="51"/>
        <end position="279"/>
    </location>
</feature>
<dbReference type="Pfam" id="PF00497">
    <property type="entry name" value="SBP_bac_3"/>
    <property type="match status" value="1"/>
</dbReference>
<keyword evidence="6" id="KW-1185">Reference proteome</keyword>
<dbReference type="CDD" id="cd13624">
    <property type="entry name" value="PBP2_Arg_Lys_His"/>
    <property type="match status" value="1"/>
</dbReference>
<evidence type="ECO:0000259" key="3">
    <source>
        <dbReference type="SMART" id="SM00062"/>
    </source>
</evidence>
<accession>A0ABY4E388</accession>
<dbReference type="PROSITE" id="PS51257">
    <property type="entry name" value="PROKAR_LIPOPROTEIN"/>
    <property type="match status" value="1"/>
</dbReference>
<dbReference type="Proteomes" id="UP000832011">
    <property type="component" value="Chromosome"/>
</dbReference>
<reference evidence="5 6" key="1">
    <citation type="journal article" date="2022" name="Res Sq">
        <title>Evolution of multicellular longitudinally dividing oral cavity symbionts (Neisseriaceae).</title>
        <authorList>
            <person name="Nyongesa S."/>
            <person name="Weber P."/>
            <person name="Bernet E."/>
            <person name="Pullido F."/>
            <person name="Nieckarz M."/>
            <person name="Delaby M."/>
            <person name="Nieves C."/>
            <person name="Viehboeck T."/>
            <person name="Krause N."/>
            <person name="Rivera-Millot A."/>
            <person name="Nakamura A."/>
            <person name="Vischer N."/>
            <person name="VanNieuwenhze M."/>
            <person name="Brun Y."/>
            <person name="Cava F."/>
            <person name="Bulgheresi S."/>
            <person name="Veyrier F."/>
        </authorList>
    </citation>
    <scope>NUCLEOTIDE SEQUENCE [LARGE SCALE GENOMIC DNA]</scope>
    <source>
        <strain evidence="5 6">SN4</strain>
    </source>
</reference>
<evidence type="ECO:0000256" key="1">
    <source>
        <dbReference type="ARBA" id="ARBA00022729"/>
    </source>
</evidence>
<name>A0ABY4E388_9NEIS</name>
<dbReference type="SUPFAM" id="SSF53850">
    <property type="entry name" value="Periplasmic binding protein-like II"/>
    <property type="match status" value="1"/>
</dbReference>
<dbReference type="InterPro" id="IPR001638">
    <property type="entry name" value="Solute-binding_3/MltF_N"/>
</dbReference>
<dbReference type="EMBL" id="CP091511">
    <property type="protein sequence ID" value="UOO89841.1"/>
    <property type="molecule type" value="Genomic_DNA"/>
</dbReference>
<evidence type="ECO:0000256" key="2">
    <source>
        <dbReference type="SAM" id="SignalP"/>
    </source>
</evidence>
<dbReference type="PANTHER" id="PTHR35936">
    <property type="entry name" value="MEMBRANE-BOUND LYTIC MUREIN TRANSGLYCOSYLASE F"/>
    <property type="match status" value="1"/>
</dbReference>
<dbReference type="PANTHER" id="PTHR35936:SF17">
    <property type="entry name" value="ARGININE-BINDING EXTRACELLULAR PROTEIN ARTP"/>
    <property type="match status" value="1"/>
</dbReference>
<feature type="signal peptide" evidence="2">
    <location>
        <begin position="1"/>
        <end position="22"/>
    </location>
</feature>
<keyword evidence="1 2" id="KW-0732">Signal</keyword>
<sequence>MQVISKTSFSLCAMAAALMLSACGGGEKAAEPATPASGAASGSTASTDGTAYTVSFDASYAPFEYQDDKGNVIGFSKDVIEAVGQKAGIKFQFVNKPWEGIFETLNTGDSDVISSSVTITDERKAQMDFSEPYFEATQMIAVNDAKGSDIKSFEDLKKGKHLVSVQTGTTGDIVSQKLLGKDSTQIKRFESMPLALKELLASGVDASVGDNGVVQNFVTNNPDAKLRTIVDPTFEKEHYGFAVKKGRSDDLLQKINTGLAGIKSDGTYDKIYAKWFKATPGAAAAPAPAAASAASGAQ</sequence>
<organism evidence="5 6">
    <name type="scientific">Vitreoscilla massiliensis</name>
    <dbReference type="NCBI Taxonomy" id="1689272"/>
    <lineage>
        <taxon>Bacteria</taxon>
        <taxon>Pseudomonadati</taxon>
        <taxon>Pseudomonadota</taxon>
        <taxon>Betaproteobacteria</taxon>
        <taxon>Neisseriales</taxon>
        <taxon>Neisseriaceae</taxon>
        <taxon>Vitreoscilla</taxon>
    </lineage>
</organism>
<dbReference type="Gene3D" id="3.40.190.10">
    <property type="entry name" value="Periplasmic binding protein-like II"/>
    <property type="match status" value="2"/>
</dbReference>
<dbReference type="InterPro" id="IPR001320">
    <property type="entry name" value="Iontro_rcpt_C"/>
</dbReference>
<evidence type="ECO:0000313" key="5">
    <source>
        <dbReference type="EMBL" id="UOO89841.1"/>
    </source>
</evidence>
<dbReference type="RefSeq" id="WP_058356248.1">
    <property type="nucleotide sequence ID" value="NZ_CABKVG010000008.1"/>
</dbReference>
<feature type="chain" id="PRO_5045739371" evidence="2">
    <location>
        <begin position="23"/>
        <end position="298"/>
    </location>
</feature>
<feature type="domain" description="Ionotropic glutamate receptor C-terminal" evidence="4">
    <location>
        <begin position="51"/>
        <end position="278"/>
    </location>
</feature>
<evidence type="ECO:0000313" key="6">
    <source>
        <dbReference type="Proteomes" id="UP000832011"/>
    </source>
</evidence>
<evidence type="ECO:0000259" key="4">
    <source>
        <dbReference type="SMART" id="SM00079"/>
    </source>
</evidence>
<proteinExistence type="predicted"/>
<protein>
    <submittedName>
        <fullName evidence="5">Basic amino acid ABC transporter substrate-binding protein</fullName>
    </submittedName>
</protein>
<dbReference type="SMART" id="SM00062">
    <property type="entry name" value="PBPb"/>
    <property type="match status" value="1"/>
</dbReference>